<comment type="domain">
    <text evidence="5">The PRC barrel domain binds ribosomal protein uS19.</text>
</comment>
<feature type="domain" description="RimM N-terminal" evidence="6">
    <location>
        <begin position="11"/>
        <end position="90"/>
    </location>
</feature>
<evidence type="ECO:0000259" key="6">
    <source>
        <dbReference type="Pfam" id="PF01782"/>
    </source>
</evidence>
<evidence type="ECO:0000313" key="9">
    <source>
        <dbReference type="Proteomes" id="UP001589613"/>
    </source>
</evidence>
<dbReference type="InterPro" id="IPR011033">
    <property type="entry name" value="PRC_barrel-like_sf"/>
</dbReference>
<dbReference type="InterPro" id="IPR002676">
    <property type="entry name" value="RimM_N"/>
</dbReference>
<feature type="domain" description="Ribosome maturation factor RimM PRC barrel" evidence="7">
    <location>
        <begin position="101"/>
        <end position="167"/>
    </location>
</feature>
<evidence type="ECO:0000259" key="7">
    <source>
        <dbReference type="Pfam" id="PF24986"/>
    </source>
</evidence>
<dbReference type="PANTHER" id="PTHR33692:SF1">
    <property type="entry name" value="RIBOSOME MATURATION FACTOR RIMM"/>
    <property type="match status" value="1"/>
</dbReference>
<dbReference type="InterPro" id="IPR011961">
    <property type="entry name" value="RimM"/>
</dbReference>
<keyword evidence="1 5" id="KW-0963">Cytoplasm</keyword>
<dbReference type="InterPro" id="IPR009000">
    <property type="entry name" value="Transl_B-barrel_sf"/>
</dbReference>
<dbReference type="Gene3D" id="2.30.30.240">
    <property type="entry name" value="PRC-barrel domain"/>
    <property type="match status" value="1"/>
</dbReference>
<accession>A0ABV5UYX0</accession>
<dbReference type="NCBIfam" id="TIGR02273">
    <property type="entry name" value="16S_RimM"/>
    <property type="match status" value="1"/>
</dbReference>
<evidence type="ECO:0000256" key="2">
    <source>
        <dbReference type="ARBA" id="ARBA00022517"/>
    </source>
</evidence>
<dbReference type="Proteomes" id="UP001589613">
    <property type="component" value="Unassembled WGS sequence"/>
</dbReference>
<comment type="subcellular location">
    <subcellularLocation>
        <location evidence="5">Cytoplasm</location>
    </subcellularLocation>
</comment>
<dbReference type="PANTHER" id="PTHR33692">
    <property type="entry name" value="RIBOSOME MATURATION FACTOR RIMM"/>
    <property type="match status" value="1"/>
</dbReference>
<name>A0ABV5UYX0_9MICO</name>
<comment type="caution">
    <text evidence="8">The sequence shown here is derived from an EMBL/GenBank/DDBJ whole genome shotgun (WGS) entry which is preliminary data.</text>
</comment>
<keyword evidence="4 5" id="KW-0143">Chaperone</keyword>
<dbReference type="RefSeq" id="WP_075958423.1">
    <property type="nucleotide sequence ID" value="NZ_JBHMAX010000002.1"/>
</dbReference>
<evidence type="ECO:0000256" key="3">
    <source>
        <dbReference type="ARBA" id="ARBA00022552"/>
    </source>
</evidence>
<reference evidence="8 9" key="1">
    <citation type="submission" date="2024-09" db="EMBL/GenBank/DDBJ databases">
        <authorList>
            <person name="Sun Q."/>
            <person name="Mori K."/>
        </authorList>
    </citation>
    <scope>NUCLEOTIDE SEQUENCE [LARGE SCALE GENOMIC DNA]</scope>
    <source>
        <strain evidence="8 9">JCM 12763</strain>
    </source>
</reference>
<dbReference type="Gene3D" id="2.40.30.60">
    <property type="entry name" value="RimM"/>
    <property type="match status" value="1"/>
</dbReference>
<evidence type="ECO:0000313" key="8">
    <source>
        <dbReference type="EMBL" id="MFB9730748.1"/>
    </source>
</evidence>
<dbReference type="Pfam" id="PF01782">
    <property type="entry name" value="RimM"/>
    <property type="match status" value="1"/>
</dbReference>
<comment type="similarity">
    <text evidence="5">Belongs to the RimM family.</text>
</comment>
<dbReference type="InterPro" id="IPR056792">
    <property type="entry name" value="PRC_RimM"/>
</dbReference>
<comment type="subunit">
    <text evidence="5">Binds ribosomal protein uS19.</text>
</comment>
<proteinExistence type="inferred from homology"/>
<evidence type="ECO:0000256" key="4">
    <source>
        <dbReference type="ARBA" id="ARBA00023186"/>
    </source>
</evidence>
<dbReference type="SUPFAM" id="SSF50346">
    <property type="entry name" value="PRC-barrel domain"/>
    <property type="match status" value="1"/>
</dbReference>
<dbReference type="HAMAP" id="MF_00014">
    <property type="entry name" value="Ribosome_mat_RimM"/>
    <property type="match status" value="1"/>
</dbReference>
<keyword evidence="9" id="KW-1185">Reference proteome</keyword>
<evidence type="ECO:0000256" key="1">
    <source>
        <dbReference type="ARBA" id="ARBA00022490"/>
    </source>
</evidence>
<gene>
    <name evidence="5 8" type="primary">rimM</name>
    <name evidence="8" type="ORF">ACFFN0_01675</name>
</gene>
<dbReference type="EMBL" id="JBHMAX010000002">
    <property type="protein sequence ID" value="MFB9730748.1"/>
    <property type="molecule type" value="Genomic_DNA"/>
</dbReference>
<protein>
    <recommendedName>
        <fullName evidence="5">Ribosome maturation factor RimM</fullName>
    </recommendedName>
</protein>
<dbReference type="SUPFAM" id="SSF50447">
    <property type="entry name" value="Translation proteins"/>
    <property type="match status" value="1"/>
</dbReference>
<dbReference type="InterPro" id="IPR036976">
    <property type="entry name" value="RimM_N_sf"/>
</dbReference>
<keyword evidence="3 5" id="KW-0698">rRNA processing</keyword>
<dbReference type="Pfam" id="PF24986">
    <property type="entry name" value="PRC_RimM"/>
    <property type="match status" value="1"/>
</dbReference>
<comment type="function">
    <text evidence="5">An accessory protein needed during the final step in the assembly of 30S ribosomal subunit, possibly for assembly of the head region. Essential for efficient processing of 16S rRNA. May be needed both before and after RbfA during the maturation of 16S rRNA. It has affinity for free ribosomal 30S subunits but not for 70S ribosomes.</text>
</comment>
<sequence length="174" mass="18720">MVQDRPEIVAARVGRPHGLRGEVTVQVHTDEPGRRFVPGAEFATDPVEAGPLRVRSVRVHQGIYLLGFEGHPDRTAAEALRGTRLLVPDEDAGDDEAWREEELLGLAVVLPDGTPLGTVTALHLRPAQDLLEVDTGSGSVLVPFVEELVPEIDEEAGRVVVDPPPGLLELGEGR</sequence>
<evidence type="ECO:0000256" key="5">
    <source>
        <dbReference type="HAMAP-Rule" id="MF_00014"/>
    </source>
</evidence>
<organism evidence="8 9">
    <name type="scientific">Ornithinimicrobium kibberense</name>
    <dbReference type="NCBI Taxonomy" id="282060"/>
    <lineage>
        <taxon>Bacteria</taxon>
        <taxon>Bacillati</taxon>
        <taxon>Actinomycetota</taxon>
        <taxon>Actinomycetes</taxon>
        <taxon>Micrococcales</taxon>
        <taxon>Ornithinimicrobiaceae</taxon>
        <taxon>Ornithinimicrobium</taxon>
    </lineage>
</organism>
<keyword evidence="2 5" id="KW-0690">Ribosome biogenesis</keyword>